<evidence type="ECO:0000259" key="2">
    <source>
        <dbReference type="Pfam" id="PF08707"/>
    </source>
</evidence>
<sequence length="635" mass="71964">MENINLLQDIAKAVRLANANIAPTYEEYYILGLGIASSCGESGRPYFHELCAYSSKYRAADAEKFFTYCLHHANGQVSIGSVVWLAEQAGVTLDRKYHADTKYSIVLNTGHSHTHTQARVSYKGKNEPADEPDDEPDDTEEEIDGPEDSEVTNLPRFPEYQWPPFIRQMLDCAPSRPQRDALLLAIHTALGATLNWNIRTFYGDTYCYPNLLCFVVGHPASGKSVVNWVKQLIMPFQHELLDKYQHELAEYNTARMDWEKQGKTRKGNDMPTPPELKIFLIPGNNSATGIKDNLISAGGVGLIIETEADTMGSAISADYGHWSDTLRKGYDNDEISFYRRQGREYRQCTRSCFSVQLTGTPSQLPNIIPSTEDGLYSRFLFYVLPRISQWKNQFGKNKTNVPALFEKWGREWKAVIDAIRCCASSFDLRLTPAQEERFNAHFEQVFGKAYIIYGSSMESAVARLGTNTCRLMCTLAFVRAIESFLPTPENPLSTTLPGNPRDVLKKLLASPHIQPAEHVSKANVKEGAVSAFKLTISDEDFDAAMGLTFPLYRHAAYILHLLPNEEKTHHRYQNARELFNHLPQRFSREEAMTKGKELHLSRRSIDDLLQRSVKKGILVKIERGLYEFKRPDPTE</sequence>
<accession>J9GK05</accession>
<proteinExistence type="predicted"/>
<dbReference type="GO" id="GO:0016817">
    <property type="term" value="F:hydrolase activity, acting on acid anhydrides"/>
    <property type="evidence" value="ECO:0007669"/>
    <property type="project" value="InterPro"/>
</dbReference>
<feature type="domain" description="Primase C-terminal 2" evidence="2">
    <location>
        <begin position="11"/>
        <end position="86"/>
    </location>
</feature>
<protein>
    <submittedName>
        <fullName evidence="3">Protein containing Primase</fullName>
        <ecNumber evidence="3">3.6.1.-</ecNumber>
    </submittedName>
</protein>
<evidence type="ECO:0000313" key="3">
    <source>
        <dbReference type="EMBL" id="EJX08057.1"/>
    </source>
</evidence>
<comment type="caution">
    <text evidence="3">The sequence shown here is derived from an EMBL/GenBank/DDBJ whole genome shotgun (WGS) entry which is preliminary data.</text>
</comment>
<dbReference type="EC" id="3.6.1.-" evidence="3"/>
<feature type="compositionally biased region" description="Acidic residues" evidence="1">
    <location>
        <begin position="129"/>
        <end position="150"/>
    </location>
</feature>
<dbReference type="InterPro" id="IPR025048">
    <property type="entry name" value="DUF3987"/>
</dbReference>
<feature type="region of interest" description="Disordered" evidence="1">
    <location>
        <begin position="116"/>
        <end position="156"/>
    </location>
</feature>
<dbReference type="Pfam" id="PF13148">
    <property type="entry name" value="DUF3987"/>
    <property type="match status" value="1"/>
</dbReference>
<organism evidence="3">
    <name type="scientific">gut metagenome</name>
    <dbReference type="NCBI Taxonomy" id="749906"/>
    <lineage>
        <taxon>unclassified sequences</taxon>
        <taxon>metagenomes</taxon>
        <taxon>organismal metagenomes</taxon>
    </lineage>
</organism>
<evidence type="ECO:0000256" key="1">
    <source>
        <dbReference type="SAM" id="MobiDB-lite"/>
    </source>
</evidence>
<dbReference type="EMBL" id="AMCI01000718">
    <property type="protein sequence ID" value="EJX08057.1"/>
    <property type="molecule type" value="Genomic_DNA"/>
</dbReference>
<dbReference type="AlphaFoldDB" id="J9GK05"/>
<name>J9GK05_9ZZZZ</name>
<reference evidence="3" key="1">
    <citation type="journal article" date="2012" name="PLoS ONE">
        <title>Gene sets for utilization of primary and secondary nutrition supplies in the distal gut of endangered iberian lynx.</title>
        <authorList>
            <person name="Alcaide M."/>
            <person name="Messina E."/>
            <person name="Richter M."/>
            <person name="Bargiela R."/>
            <person name="Peplies J."/>
            <person name="Huws S.A."/>
            <person name="Newbold C.J."/>
            <person name="Golyshin P.N."/>
            <person name="Simon M.A."/>
            <person name="Lopez G."/>
            <person name="Yakimov M.M."/>
            <person name="Ferrer M."/>
        </authorList>
    </citation>
    <scope>NUCLEOTIDE SEQUENCE</scope>
</reference>
<gene>
    <name evidence="3" type="ORF">EVA_03839</name>
</gene>
<dbReference type="InterPro" id="IPR014819">
    <property type="entry name" value="PriCT_2"/>
</dbReference>
<dbReference type="Pfam" id="PF08707">
    <property type="entry name" value="PriCT_2"/>
    <property type="match status" value="1"/>
</dbReference>
<keyword evidence="3" id="KW-0378">Hydrolase</keyword>